<feature type="domain" description="Fungal lipase-type" evidence="1">
    <location>
        <begin position="497"/>
        <end position="642"/>
    </location>
</feature>
<reference evidence="2" key="1">
    <citation type="submission" date="2023-08" db="EMBL/GenBank/DDBJ databases">
        <authorList>
            <person name="Chen Y."/>
            <person name="Shah S."/>
            <person name="Dougan E. K."/>
            <person name="Thang M."/>
            <person name="Chan C."/>
        </authorList>
    </citation>
    <scope>NUCLEOTIDE SEQUENCE</scope>
</reference>
<dbReference type="PANTHER" id="PTHR45856">
    <property type="entry name" value="ALPHA/BETA-HYDROLASES SUPERFAMILY PROTEIN"/>
    <property type="match status" value="1"/>
</dbReference>
<dbReference type="PANTHER" id="PTHR45856:SF24">
    <property type="entry name" value="FUNGAL LIPASE-LIKE DOMAIN-CONTAINING PROTEIN"/>
    <property type="match status" value="1"/>
</dbReference>
<dbReference type="InterPro" id="IPR015943">
    <property type="entry name" value="WD40/YVTN_repeat-like_dom_sf"/>
</dbReference>
<evidence type="ECO:0000313" key="3">
    <source>
        <dbReference type="Proteomes" id="UP001178507"/>
    </source>
</evidence>
<dbReference type="GO" id="GO:0006629">
    <property type="term" value="P:lipid metabolic process"/>
    <property type="evidence" value="ECO:0007669"/>
    <property type="project" value="InterPro"/>
</dbReference>
<evidence type="ECO:0000259" key="1">
    <source>
        <dbReference type="Pfam" id="PF01764"/>
    </source>
</evidence>
<dbReference type="AlphaFoldDB" id="A0AA36IZS2"/>
<accession>A0AA36IZS2</accession>
<name>A0AA36IZS2_9DINO</name>
<dbReference type="Gene3D" id="3.40.50.1820">
    <property type="entry name" value="alpha/beta hydrolase"/>
    <property type="match status" value="1"/>
</dbReference>
<dbReference type="Gene3D" id="2.130.10.10">
    <property type="entry name" value="YVTN repeat-like/Quinoprotein amine dehydrogenase"/>
    <property type="match status" value="1"/>
</dbReference>
<evidence type="ECO:0000313" key="2">
    <source>
        <dbReference type="EMBL" id="CAJ1396509.1"/>
    </source>
</evidence>
<protein>
    <recommendedName>
        <fullName evidence="1">Fungal lipase-type domain-containing protein</fullName>
    </recommendedName>
</protein>
<sequence length="760" mass="80972">MGLGASRQAFFAIDLPASISARGCKYLSICSVDGQVVAVPYSAKKILVVDASSRQAFAIDLPAGITAGQGCKYLSSCSVNGQVVAVPYRLNASSRQAFGPASLQATSVSSCSVNGQVVAVREKILVVDASSRQAFAIDLPAGITAGQGCKYLSSCSVNGQVVAVPYSAEKILVVDASSRQAFAIDLPAGITAGHFSKYQSSCSVNGQVVAVPCEHKKILVVDASSRQAFAIDLPAGITAGQGCKYLSICSVDGQVVAVPYSAKKILVVDASSRQAFAIDLPAGITAGHFSKYLSSCSVNGQVVAVPYSAEKILVVDASSRQAFAMDLPAGITAGQGCNYQSSCSVNGQVVAVPDNAENILVVDASSRQAFAIDLPAGITAGQDCKYLSKYLSICSVNGQVVAVPYSAKKILVVDFAKPYSPYQTLDLHTSDVHNTPQFVDLVAAVLSSWIYTDEPEPPQMAHVTFKVHIIIQPGDLGRAVKIASVTAHLPREQVLFIVFKGTSYILDFLSWNLEYDHGATNEVDFFAHSGAASVVKNSKFLKCDALLGRLVAAEAQGVQKVAFTGHSLGGMYAQMSLFLAWAELEAGSGALRETLLKFKVRCFAFGAPMVFGGNSDKAKEFKRFARDNAVNYIHANDPCPRAWGALNLRDFVQQAAEAAKTGLRDTHGSIGGRVASAVVDTMAAHLLGRPDFSHLEDLARKYEHFIPLRVLSTQRQHVRWKEFRLTPGCLEDHSVVAYVNRLFDAFDTSRPACHVHAQTF</sequence>
<dbReference type="EMBL" id="CAUJNA010003234">
    <property type="protein sequence ID" value="CAJ1396509.1"/>
    <property type="molecule type" value="Genomic_DNA"/>
</dbReference>
<dbReference type="InterPro" id="IPR029058">
    <property type="entry name" value="AB_hydrolase_fold"/>
</dbReference>
<comment type="caution">
    <text evidence="2">The sequence shown here is derived from an EMBL/GenBank/DDBJ whole genome shotgun (WGS) entry which is preliminary data.</text>
</comment>
<organism evidence="2 3">
    <name type="scientific">Effrenium voratum</name>
    <dbReference type="NCBI Taxonomy" id="2562239"/>
    <lineage>
        <taxon>Eukaryota</taxon>
        <taxon>Sar</taxon>
        <taxon>Alveolata</taxon>
        <taxon>Dinophyceae</taxon>
        <taxon>Suessiales</taxon>
        <taxon>Symbiodiniaceae</taxon>
        <taxon>Effrenium</taxon>
    </lineage>
</organism>
<proteinExistence type="predicted"/>
<gene>
    <name evidence="2" type="ORF">EVOR1521_LOCUS20732</name>
</gene>
<keyword evidence="3" id="KW-1185">Reference proteome</keyword>
<dbReference type="Proteomes" id="UP001178507">
    <property type="component" value="Unassembled WGS sequence"/>
</dbReference>
<dbReference type="SUPFAM" id="SSF50998">
    <property type="entry name" value="Quinoprotein alcohol dehydrogenase-like"/>
    <property type="match status" value="1"/>
</dbReference>
<dbReference type="InterPro" id="IPR002921">
    <property type="entry name" value="Fungal_lipase-type"/>
</dbReference>
<dbReference type="InterPro" id="IPR051218">
    <property type="entry name" value="Sec_MonoDiacylglyc_Lipase"/>
</dbReference>
<dbReference type="SUPFAM" id="SSF53474">
    <property type="entry name" value="alpha/beta-Hydrolases"/>
    <property type="match status" value="1"/>
</dbReference>
<dbReference type="InterPro" id="IPR011047">
    <property type="entry name" value="Quinoprotein_ADH-like_sf"/>
</dbReference>
<dbReference type="Pfam" id="PF01764">
    <property type="entry name" value="Lipase_3"/>
    <property type="match status" value="1"/>
</dbReference>